<dbReference type="PANTHER" id="PTHR34297">
    <property type="entry name" value="HYPOTHETICAL CYTOSOLIC PROTEIN-RELATED"/>
    <property type="match status" value="1"/>
</dbReference>
<protein>
    <submittedName>
        <fullName evidence="2">Asp23/Gls24 family envelope stress response protein</fullName>
    </submittedName>
</protein>
<dbReference type="InterPro" id="IPR005531">
    <property type="entry name" value="Asp23"/>
</dbReference>
<dbReference type="EMBL" id="SKBU01000015">
    <property type="protein sequence ID" value="TCJ16665.1"/>
    <property type="molecule type" value="Genomic_DNA"/>
</dbReference>
<evidence type="ECO:0000313" key="2">
    <source>
        <dbReference type="EMBL" id="TCJ16665.1"/>
    </source>
</evidence>
<reference evidence="2 3" key="1">
    <citation type="submission" date="2019-03" db="EMBL/GenBank/DDBJ databases">
        <title>Whole genome sequence of a novel Rubrobacter taiwanensis strain, isolated from Yellowstone National Park.</title>
        <authorList>
            <person name="Freed S."/>
            <person name="Ramaley R.F."/>
            <person name="Kyndt J.A."/>
        </authorList>
    </citation>
    <scope>NUCLEOTIDE SEQUENCE [LARGE SCALE GENOMIC DNA]</scope>
    <source>
        <strain evidence="2 3">Yellowstone</strain>
    </source>
</reference>
<dbReference type="PANTHER" id="PTHR34297:SF2">
    <property type="entry name" value="ASP23_GLS24 FAMILY ENVELOPE STRESS RESPONSE PROTEIN"/>
    <property type="match status" value="1"/>
</dbReference>
<dbReference type="RefSeq" id="WP_132690729.1">
    <property type="nucleotide sequence ID" value="NZ_SKBU01000015.1"/>
</dbReference>
<keyword evidence="3" id="KW-1185">Reference proteome</keyword>
<sequence>MGKREMGSVPVREAGVPGEVTLDPGCVETIVGLAALNAYGIVAMGKGRVAQKFSEGRLGRALSSQAKSRGVYVAVEDGRVSVELYVVIERGLNIREVCRNLRSRVAYAVESMTGYVVDRVDIHVQGVRAHD</sequence>
<comment type="caution">
    <text evidence="2">The sequence shown here is derived from an EMBL/GenBank/DDBJ whole genome shotgun (WGS) entry which is preliminary data.</text>
</comment>
<accession>A0A4R1BHA9</accession>
<dbReference type="AlphaFoldDB" id="A0A4R1BHA9"/>
<name>A0A4R1BHA9_9ACTN</name>
<comment type="similarity">
    <text evidence="1">Belongs to the asp23 family.</text>
</comment>
<proteinExistence type="inferred from homology"/>
<dbReference type="Pfam" id="PF03780">
    <property type="entry name" value="Asp23"/>
    <property type="match status" value="1"/>
</dbReference>
<dbReference type="OrthoDB" id="9791482at2"/>
<organism evidence="2 3">
    <name type="scientific">Rubrobacter taiwanensis</name>
    <dbReference type="NCBI Taxonomy" id="185139"/>
    <lineage>
        <taxon>Bacteria</taxon>
        <taxon>Bacillati</taxon>
        <taxon>Actinomycetota</taxon>
        <taxon>Rubrobacteria</taxon>
        <taxon>Rubrobacterales</taxon>
        <taxon>Rubrobacteraceae</taxon>
        <taxon>Rubrobacter</taxon>
    </lineage>
</organism>
<gene>
    <name evidence="2" type="ORF">E0L93_07980</name>
</gene>
<evidence type="ECO:0000256" key="1">
    <source>
        <dbReference type="ARBA" id="ARBA00005721"/>
    </source>
</evidence>
<dbReference type="Proteomes" id="UP000295244">
    <property type="component" value="Unassembled WGS sequence"/>
</dbReference>
<evidence type="ECO:0000313" key="3">
    <source>
        <dbReference type="Proteomes" id="UP000295244"/>
    </source>
</evidence>